<dbReference type="InterPro" id="IPR011701">
    <property type="entry name" value="MFS"/>
</dbReference>
<evidence type="ECO:0000256" key="3">
    <source>
        <dbReference type="ARBA" id="ARBA00022692"/>
    </source>
</evidence>
<feature type="transmembrane region" description="Helical" evidence="6">
    <location>
        <begin position="254"/>
        <end position="274"/>
    </location>
</feature>
<name>A0ABV2Q9T2_9BURK</name>
<feature type="transmembrane region" description="Helical" evidence="6">
    <location>
        <begin position="312"/>
        <end position="337"/>
    </location>
</feature>
<feature type="transmembrane region" description="Helical" evidence="6">
    <location>
        <begin position="378"/>
        <end position="400"/>
    </location>
</feature>
<keyword evidence="2" id="KW-1003">Cell membrane</keyword>
<feature type="transmembrane region" description="Helical" evidence="6">
    <location>
        <begin position="286"/>
        <end position="306"/>
    </location>
</feature>
<proteinExistence type="predicted"/>
<reference evidence="8 9" key="1">
    <citation type="submission" date="2024-06" db="EMBL/GenBank/DDBJ databases">
        <title>Sorghum-associated microbial communities from plants grown in Nebraska, USA.</title>
        <authorList>
            <person name="Schachtman D."/>
        </authorList>
    </citation>
    <scope>NUCLEOTIDE SEQUENCE [LARGE SCALE GENOMIC DNA]</scope>
    <source>
        <strain evidence="8 9">2709</strain>
    </source>
</reference>
<organism evidence="8 9">
    <name type="scientific">Ottowia thiooxydans</name>
    <dbReference type="NCBI Taxonomy" id="219182"/>
    <lineage>
        <taxon>Bacteria</taxon>
        <taxon>Pseudomonadati</taxon>
        <taxon>Pseudomonadota</taxon>
        <taxon>Betaproteobacteria</taxon>
        <taxon>Burkholderiales</taxon>
        <taxon>Comamonadaceae</taxon>
        <taxon>Ottowia</taxon>
    </lineage>
</organism>
<feature type="transmembrane region" description="Helical" evidence="6">
    <location>
        <begin position="221"/>
        <end position="242"/>
    </location>
</feature>
<comment type="subcellular location">
    <subcellularLocation>
        <location evidence="1">Cell membrane</location>
        <topology evidence="1">Multi-pass membrane protein</topology>
    </subcellularLocation>
</comment>
<keyword evidence="5 6" id="KW-0472">Membrane</keyword>
<dbReference type="PROSITE" id="PS50850">
    <property type="entry name" value="MFS"/>
    <property type="match status" value="1"/>
</dbReference>
<dbReference type="RefSeq" id="WP_354444487.1">
    <property type="nucleotide sequence ID" value="NZ_JBEPSH010000005.1"/>
</dbReference>
<evidence type="ECO:0000256" key="2">
    <source>
        <dbReference type="ARBA" id="ARBA00022475"/>
    </source>
</evidence>
<feature type="transmembrane region" description="Helical" evidence="6">
    <location>
        <begin position="83"/>
        <end position="101"/>
    </location>
</feature>
<feature type="transmembrane region" description="Helical" evidence="6">
    <location>
        <begin position="12"/>
        <end position="32"/>
    </location>
</feature>
<sequence length="409" mass="42197">MIRTATQGPASAGLHPAWIIVLAGVSAALHVGKLPPALPVLQQDLGITLVQAGFLLSLVQLASMMLGIGAGLAADSIGLRRSVLIGLWILFCAGVAGGFAHDAVTLLLLRAVEGVGFLMTTVPAPSLIRRVVERGSLTKMLSVWSAFMPFGTAMAFLLGPLVLHGVGWHGWWWLTAGLSGAMALWVQARVPADGRPSKPGSGGLGLAWPARLMETLRSPGPWLIALTFASYACQWLGVIGFLPSFYAQSGWTGALGAALSALVAAVNMLGNVAAGRLLHRGVPAVYLLWAGFGAMAVGTVLAFSVVTEGTPVVRYLGALLFSSVGGLIPGTLFGLVAPMAPNERSISTTVGWMMQWSAAGQLAGPPAVAWLASRVGGWQMTWVATSGCCVLGAVLAALIARRLSAPAKA</sequence>
<evidence type="ECO:0000256" key="5">
    <source>
        <dbReference type="ARBA" id="ARBA00023136"/>
    </source>
</evidence>
<dbReference type="Proteomes" id="UP001549320">
    <property type="component" value="Unassembled WGS sequence"/>
</dbReference>
<dbReference type="EMBL" id="JBEPSH010000005">
    <property type="protein sequence ID" value="MET4577804.1"/>
    <property type="molecule type" value="Genomic_DNA"/>
</dbReference>
<dbReference type="CDD" id="cd06174">
    <property type="entry name" value="MFS"/>
    <property type="match status" value="1"/>
</dbReference>
<dbReference type="InterPro" id="IPR036259">
    <property type="entry name" value="MFS_trans_sf"/>
</dbReference>
<evidence type="ECO:0000256" key="6">
    <source>
        <dbReference type="SAM" id="Phobius"/>
    </source>
</evidence>
<evidence type="ECO:0000313" key="9">
    <source>
        <dbReference type="Proteomes" id="UP001549320"/>
    </source>
</evidence>
<keyword evidence="9" id="KW-1185">Reference proteome</keyword>
<dbReference type="PANTHER" id="PTHR43124:SF3">
    <property type="entry name" value="CHLORAMPHENICOL EFFLUX PUMP RV0191"/>
    <property type="match status" value="1"/>
</dbReference>
<evidence type="ECO:0000256" key="4">
    <source>
        <dbReference type="ARBA" id="ARBA00022989"/>
    </source>
</evidence>
<feature type="domain" description="Major facilitator superfamily (MFS) profile" evidence="7">
    <location>
        <begin position="16"/>
        <end position="404"/>
    </location>
</feature>
<dbReference type="PANTHER" id="PTHR43124">
    <property type="entry name" value="PURINE EFFLUX PUMP PBUE"/>
    <property type="match status" value="1"/>
</dbReference>
<dbReference type="InterPro" id="IPR020846">
    <property type="entry name" value="MFS_dom"/>
</dbReference>
<gene>
    <name evidence="8" type="ORF">ABIE13_002915</name>
</gene>
<dbReference type="InterPro" id="IPR050189">
    <property type="entry name" value="MFS_Efflux_Transporters"/>
</dbReference>
<accession>A0ABV2Q9T2</accession>
<keyword evidence="4 6" id="KW-1133">Transmembrane helix</keyword>
<evidence type="ECO:0000313" key="8">
    <source>
        <dbReference type="EMBL" id="MET4577804.1"/>
    </source>
</evidence>
<feature type="transmembrane region" description="Helical" evidence="6">
    <location>
        <begin position="52"/>
        <end position="74"/>
    </location>
</feature>
<dbReference type="Pfam" id="PF07690">
    <property type="entry name" value="MFS_1"/>
    <property type="match status" value="1"/>
</dbReference>
<keyword evidence="3 6" id="KW-0812">Transmembrane</keyword>
<evidence type="ECO:0000259" key="7">
    <source>
        <dbReference type="PROSITE" id="PS50850"/>
    </source>
</evidence>
<dbReference type="Gene3D" id="1.20.1250.20">
    <property type="entry name" value="MFS general substrate transporter like domains"/>
    <property type="match status" value="1"/>
</dbReference>
<comment type="caution">
    <text evidence="8">The sequence shown here is derived from an EMBL/GenBank/DDBJ whole genome shotgun (WGS) entry which is preliminary data.</text>
</comment>
<feature type="transmembrane region" description="Helical" evidence="6">
    <location>
        <begin position="107"/>
        <end position="128"/>
    </location>
</feature>
<protein>
    <submittedName>
        <fullName evidence="8">CP family cyanate transporter-like MFS transporter</fullName>
    </submittedName>
</protein>
<dbReference type="SUPFAM" id="SSF103473">
    <property type="entry name" value="MFS general substrate transporter"/>
    <property type="match status" value="1"/>
</dbReference>
<feature type="transmembrane region" description="Helical" evidence="6">
    <location>
        <begin position="140"/>
        <end position="158"/>
    </location>
</feature>
<evidence type="ECO:0000256" key="1">
    <source>
        <dbReference type="ARBA" id="ARBA00004651"/>
    </source>
</evidence>